<gene>
    <name evidence="1" type="ORF">LCGC14_2840930</name>
</gene>
<proteinExistence type="predicted"/>
<evidence type="ECO:0008006" key="2">
    <source>
        <dbReference type="Google" id="ProtNLM"/>
    </source>
</evidence>
<protein>
    <recommendedName>
        <fullName evidence="2">Glycosyltransferase 2-like domain-containing protein</fullName>
    </recommendedName>
</protein>
<evidence type="ECO:0000313" key="1">
    <source>
        <dbReference type="EMBL" id="KKK78700.1"/>
    </source>
</evidence>
<reference evidence="1" key="1">
    <citation type="journal article" date="2015" name="Nature">
        <title>Complex archaea that bridge the gap between prokaryotes and eukaryotes.</title>
        <authorList>
            <person name="Spang A."/>
            <person name="Saw J.H."/>
            <person name="Jorgensen S.L."/>
            <person name="Zaremba-Niedzwiedzka K."/>
            <person name="Martijn J."/>
            <person name="Lind A.E."/>
            <person name="van Eijk R."/>
            <person name="Schleper C."/>
            <person name="Guy L."/>
            <person name="Ettema T.J."/>
        </authorList>
    </citation>
    <scope>NUCLEOTIDE SEQUENCE</scope>
</reference>
<dbReference type="Gene3D" id="3.90.550.10">
    <property type="entry name" value="Spore Coat Polysaccharide Biosynthesis Protein SpsA, Chain A"/>
    <property type="match status" value="1"/>
</dbReference>
<accession>A0A0F8YXW9</accession>
<dbReference type="InterPro" id="IPR029044">
    <property type="entry name" value="Nucleotide-diphossugar_trans"/>
</dbReference>
<sequence>MITVCSVVYNDNKSEIFDLTMKSIIEYTIPCPQFIICDNGSNNVLEKYRYMDNVETVANEPSLKGGSNAHGESLNKIVSMVSTDYCAIVESDCVILYDLNRLIKFDKSLVAIPKTDKLYHTFFLIGKTKKLQQVDFMPKTPSNGQSYKPKNDVGSRIGDVFSKDEIMPLTFIDCKTGGGNIFDSSFQSDEVVLGNKTIVLHFGRGSNIGGKAIRKGFKHPKYQLVEWKKKAEEILR</sequence>
<dbReference type="EMBL" id="LAZR01054373">
    <property type="protein sequence ID" value="KKK78700.1"/>
    <property type="molecule type" value="Genomic_DNA"/>
</dbReference>
<comment type="caution">
    <text evidence="1">The sequence shown here is derived from an EMBL/GenBank/DDBJ whole genome shotgun (WGS) entry which is preliminary data.</text>
</comment>
<dbReference type="CDD" id="cd00761">
    <property type="entry name" value="Glyco_tranf_GTA_type"/>
    <property type="match status" value="1"/>
</dbReference>
<name>A0A0F8YXW9_9ZZZZ</name>
<dbReference type="SUPFAM" id="SSF53448">
    <property type="entry name" value="Nucleotide-diphospho-sugar transferases"/>
    <property type="match status" value="1"/>
</dbReference>
<organism evidence="1">
    <name type="scientific">marine sediment metagenome</name>
    <dbReference type="NCBI Taxonomy" id="412755"/>
    <lineage>
        <taxon>unclassified sequences</taxon>
        <taxon>metagenomes</taxon>
        <taxon>ecological metagenomes</taxon>
    </lineage>
</organism>
<dbReference type="AlphaFoldDB" id="A0A0F8YXW9"/>